<evidence type="ECO:0000256" key="3">
    <source>
        <dbReference type="ARBA" id="ARBA00022989"/>
    </source>
</evidence>
<feature type="transmembrane region" description="Helical" evidence="6">
    <location>
        <begin position="288"/>
        <end position="309"/>
    </location>
</feature>
<dbReference type="SUPFAM" id="SSF103473">
    <property type="entry name" value="MFS general substrate transporter"/>
    <property type="match status" value="1"/>
</dbReference>
<feature type="transmembrane region" description="Helical" evidence="6">
    <location>
        <begin position="454"/>
        <end position="476"/>
    </location>
</feature>
<proteinExistence type="predicted"/>
<evidence type="ECO:0000313" key="9">
    <source>
        <dbReference type="Proteomes" id="UP001183202"/>
    </source>
</evidence>
<feature type="transmembrane region" description="Helical" evidence="6">
    <location>
        <begin position="101"/>
        <end position="128"/>
    </location>
</feature>
<evidence type="ECO:0000256" key="4">
    <source>
        <dbReference type="ARBA" id="ARBA00023136"/>
    </source>
</evidence>
<evidence type="ECO:0000313" key="8">
    <source>
        <dbReference type="EMBL" id="MDT0350840.1"/>
    </source>
</evidence>
<dbReference type="PANTHER" id="PTHR42718">
    <property type="entry name" value="MAJOR FACILITATOR SUPERFAMILY MULTIDRUG TRANSPORTER MFSC"/>
    <property type="match status" value="1"/>
</dbReference>
<evidence type="ECO:0000256" key="1">
    <source>
        <dbReference type="ARBA" id="ARBA00004651"/>
    </source>
</evidence>
<accession>A0ABU2NA62</accession>
<dbReference type="Gene3D" id="1.20.1250.20">
    <property type="entry name" value="MFS general substrate transporter like domains"/>
    <property type="match status" value="1"/>
</dbReference>
<keyword evidence="3 6" id="KW-1133">Transmembrane helix</keyword>
<evidence type="ECO:0000256" key="5">
    <source>
        <dbReference type="SAM" id="MobiDB-lite"/>
    </source>
</evidence>
<feature type="transmembrane region" description="Helical" evidence="6">
    <location>
        <begin position="248"/>
        <end position="268"/>
    </location>
</feature>
<dbReference type="EMBL" id="JAVREJ010000009">
    <property type="protein sequence ID" value="MDT0350840.1"/>
    <property type="molecule type" value="Genomic_DNA"/>
</dbReference>
<dbReference type="InterPro" id="IPR036259">
    <property type="entry name" value="MFS_trans_sf"/>
</dbReference>
<dbReference type="InterPro" id="IPR020846">
    <property type="entry name" value="MFS_dom"/>
</dbReference>
<dbReference type="Gene3D" id="1.20.1720.10">
    <property type="entry name" value="Multidrug resistance protein D"/>
    <property type="match status" value="1"/>
</dbReference>
<comment type="caution">
    <text evidence="8">The sequence shown here is derived from an EMBL/GenBank/DDBJ whole genome shotgun (WGS) entry which is preliminary data.</text>
</comment>
<gene>
    <name evidence="8" type="ORF">RM445_15010</name>
</gene>
<organism evidence="8 9">
    <name type="scientific">Pseudonocardia charpentierae</name>
    <dbReference type="NCBI Taxonomy" id="3075545"/>
    <lineage>
        <taxon>Bacteria</taxon>
        <taxon>Bacillati</taxon>
        <taxon>Actinomycetota</taxon>
        <taxon>Actinomycetes</taxon>
        <taxon>Pseudonocardiales</taxon>
        <taxon>Pseudonocardiaceae</taxon>
        <taxon>Pseudonocardia</taxon>
    </lineage>
</organism>
<evidence type="ECO:0000256" key="6">
    <source>
        <dbReference type="SAM" id="Phobius"/>
    </source>
</evidence>
<dbReference type="InterPro" id="IPR011701">
    <property type="entry name" value="MFS"/>
</dbReference>
<dbReference type="Pfam" id="PF07690">
    <property type="entry name" value="MFS_1"/>
    <property type="match status" value="1"/>
</dbReference>
<feature type="transmembrane region" description="Helical" evidence="6">
    <location>
        <begin position="188"/>
        <end position="210"/>
    </location>
</feature>
<dbReference type="PROSITE" id="PS50850">
    <property type="entry name" value="MFS"/>
    <property type="match status" value="1"/>
</dbReference>
<feature type="transmembrane region" description="Helical" evidence="6">
    <location>
        <begin position="377"/>
        <end position="399"/>
    </location>
</feature>
<feature type="transmembrane region" description="Helical" evidence="6">
    <location>
        <begin position="134"/>
        <end position="151"/>
    </location>
</feature>
<keyword evidence="9" id="KW-1185">Reference proteome</keyword>
<sequence length="485" mass="47303">MTERAIDTAPSHDAGRRAASQPGDVVAEQPGPGNVLGLVAGSTVLVLLAFVTPLATGVRTATALQAGPAGLTWMLSAMSVGLAVSLLTAGVLADDRGRRRVFVIGLVVLGIASAAAAAAGHTGVVIAARLVEGAGGAAVLVGGLGMIGHAYPTGPARARATAIWGAAVGAGTGLGGILAVLLDGADGSWRVTYVVTAVAALLFAVVARRVLPESVTAQPRPVDLAGVVLLAAGMGALLAGLVESRSGGPWVSVTLIVIGVALLGGFVAVQARRRAPLIDLALFRSRGFVAATVGALVAGIGVVGVVSYVPTVLQRGLGAALPSVMVLMLVWSVVGTATSWLLRRAHAVSGGLLLVVSLGVSAAGLVGLAVLAPGASLWRLLPGIVVLGLGYGGANAALGREAIAHVPAAKAGMGSGTGNTARYLGSALGVTLAALLATPTAAPAELLHGFDEAVLGGAALSAVGAVLVALLGRAAASPTSGPTVR</sequence>
<protein>
    <submittedName>
        <fullName evidence="8">MFS transporter</fullName>
    </submittedName>
</protein>
<feature type="transmembrane region" description="Helical" evidence="6">
    <location>
        <begin position="70"/>
        <end position="89"/>
    </location>
</feature>
<dbReference type="RefSeq" id="WP_311556862.1">
    <property type="nucleotide sequence ID" value="NZ_JAVREJ010000009.1"/>
</dbReference>
<feature type="region of interest" description="Disordered" evidence="5">
    <location>
        <begin position="1"/>
        <end position="26"/>
    </location>
</feature>
<keyword evidence="4 6" id="KW-0472">Membrane</keyword>
<dbReference type="Proteomes" id="UP001183202">
    <property type="component" value="Unassembled WGS sequence"/>
</dbReference>
<name>A0ABU2NA62_9PSEU</name>
<feature type="domain" description="Major facilitator superfamily (MFS) profile" evidence="7">
    <location>
        <begin position="29"/>
        <end position="476"/>
    </location>
</feature>
<feature type="transmembrane region" description="Helical" evidence="6">
    <location>
        <begin position="163"/>
        <end position="182"/>
    </location>
</feature>
<feature type="transmembrane region" description="Helical" evidence="6">
    <location>
        <begin position="351"/>
        <end position="371"/>
    </location>
</feature>
<comment type="subcellular location">
    <subcellularLocation>
        <location evidence="1">Cell membrane</location>
        <topology evidence="1">Multi-pass membrane protein</topology>
    </subcellularLocation>
</comment>
<feature type="transmembrane region" description="Helical" evidence="6">
    <location>
        <begin position="321"/>
        <end position="342"/>
    </location>
</feature>
<keyword evidence="2 6" id="KW-0812">Transmembrane</keyword>
<reference evidence="9" key="1">
    <citation type="submission" date="2023-07" db="EMBL/GenBank/DDBJ databases">
        <title>30 novel species of actinomycetes from the DSMZ collection.</title>
        <authorList>
            <person name="Nouioui I."/>
        </authorList>
    </citation>
    <scope>NUCLEOTIDE SEQUENCE [LARGE SCALE GENOMIC DNA]</scope>
    <source>
        <strain evidence="9">DSM 45834</strain>
    </source>
</reference>
<evidence type="ECO:0000259" key="7">
    <source>
        <dbReference type="PROSITE" id="PS50850"/>
    </source>
</evidence>
<feature type="transmembrane region" description="Helical" evidence="6">
    <location>
        <begin position="35"/>
        <end position="58"/>
    </location>
</feature>
<dbReference type="PANTHER" id="PTHR42718:SF49">
    <property type="entry name" value="EXPORT PROTEIN"/>
    <property type="match status" value="1"/>
</dbReference>
<evidence type="ECO:0000256" key="2">
    <source>
        <dbReference type="ARBA" id="ARBA00022692"/>
    </source>
</evidence>
<feature type="transmembrane region" description="Helical" evidence="6">
    <location>
        <begin position="420"/>
        <end position="442"/>
    </location>
</feature>
<feature type="transmembrane region" description="Helical" evidence="6">
    <location>
        <begin position="222"/>
        <end position="242"/>
    </location>
</feature>